<dbReference type="EMBL" id="KZ819290">
    <property type="protein sequence ID" value="PWN98871.1"/>
    <property type="molecule type" value="Genomic_DNA"/>
</dbReference>
<name>A0A316ZBE8_9BASI</name>
<feature type="compositionally biased region" description="Basic residues" evidence="1">
    <location>
        <begin position="1"/>
        <end position="15"/>
    </location>
</feature>
<proteinExistence type="predicted"/>
<evidence type="ECO:0000313" key="2">
    <source>
        <dbReference type="EMBL" id="PWN98871.1"/>
    </source>
</evidence>
<evidence type="ECO:0000256" key="1">
    <source>
        <dbReference type="SAM" id="MobiDB-lite"/>
    </source>
</evidence>
<evidence type="ECO:0000313" key="3">
    <source>
        <dbReference type="Proteomes" id="UP000245946"/>
    </source>
</evidence>
<dbReference type="Proteomes" id="UP000245946">
    <property type="component" value="Unassembled WGS sequence"/>
</dbReference>
<sequence length="208" mass="22885">MYRRSSQYIRRRAPGSRRGWSSRCASVRADCCGTGAERRGSRSAAGRHSGNPRRCPLMTNLRARSHPPPPHPLSSAHPPTSHPRRRARCRAQAPRGRSARPLCEGALRDQETPSAVADDALALTLLQRPVLSPHRGPHRLRMSLSPPCEATHPRPAAEHPGCRASRACEDWTGRPSDEQRAAGLMTSAAALLLRCKQARGRWQRTGRG</sequence>
<keyword evidence="3" id="KW-1185">Reference proteome</keyword>
<organism evidence="2 3">
    <name type="scientific">Tilletiopsis washingtonensis</name>
    <dbReference type="NCBI Taxonomy" id="58919"/>
    <lineage>
        <taxon>Eukaryota</taxon>
        <taxon>Fungi</taxon>
        <taxon>Dikarya</taxon>
        <taxon>Basidiomycota</taxon>
        <taxon>Ustilaginomycotina</taxon>
        <taxon>Exobasidiomycetes</taxon>
        <taxon>Entylomatales</taxon>
        <taxon>Entylomatales incertae sedis</taxon>
        <taxon>Tilletiopsis</taxon>
    </lineage>
</organism>
<dbReference type="GeneID" id="37267267"/>
<reference evidence="2 3" key="1">
    <citation type="journal article" date="2018" name="Mol. Biol. Evol.">
        <title>Broad Genomic Sampling Reveals a Smut Pathogenic Ancestry of the Fungal Clade Ustilaginomycotina.</title>
        <authorList>
            <person name="Kijpornyongpan T."/>
            <person name="Mondo S.J."/>
            <person name="Barry K."/>
            <person name="Sandor L."/>
            <person name="Lee J."/>
            <person name="Lipzen A."/>
            <person name="Pangilinan J."/>
            <person name="LaButti K."/>
            <person name="Hainaut M."/>
            <person name="Henrissat B."/>
            <person name="Grigoriev I.V."/>
            <person name="Spatafora J.W."/>
            <person name="Aime M.C."/>
        </authorList>
    </citation>
    <scope>NUCLEOTIDE SEQUENCE [LARGE SCALE GENOMIC DNA]</scope>
    <source>
        <strain evidence="2 3">MCA 4186</strain>
    </source>
</reference>
<feature type="region of interest" description="Disordered" evidence="1">
    <location>
        <begin position="1"/>
        <end position="99"/>
    </location>
</feature>
<protein>
    <submittedName>
        <fullName evidence="2">Uncharacterized protein</fullName>
    </submittedName>
</protein>
<dbReference type="RefSeq" id="XP_025599150.1">
    <property type="nucleotide sequence ID" value="XM_025739721.1"/>
</dbReference>
<gene>
    <name evidence="2" type="ORF">FA09DRAFT_257237</name>
</gene>
<dbReference type="AlphaFoldDB" id="A0A316ZBE8"/>
<accession>A0A316ZBE8</accession>